<dbReference type="Proteomes" id="UP000601710">
    <property type="component" value="Chromosome 12"/>
</dbReference>
<keyword evidence="3" id="KW-0206">Cytoskeleton</keyword>
<dbReference type="InterPro" id="IPR032675">
    <property type="entry name" value="LRR_dom_sf"/>
</dbReference>
<dbReference type="VEuPathDB" id="TriTrypDB:LdCL_120012200"/>
<organism evidence="6 7">
    <name type="scientific">Leishmania donovani</name>
    <dbReference type="NCBI Taxonomy" id="5661"/>
    <lineage>
        <taxon>Eukaryota</taxon>
        <taxon>Discoba</taxon>
        <taxon>Euglenozoa</taxon>
        <taxon>Kinetoplastea</taxon>
        <taxon>Metakinetoplastina</taxon>
        <taxon>Trypanosomatida</taxon>
        <taxon>Trypanosomatidae</taxon>
        <taxon>Leishmaniinae</taxon>
        <taxon>Leishmania</taxon>
    </lineage>
</organism>
<sequence>MYASLGISSEQVYGDMYTAWLRDTHEKNTPEVKRLYTTTIENGFGDQKILLRRQRLGANFISSLAPLLHQCSLVKLDLHGNMLRDVGCEMLIHVLRDAPQLTYLDLGANAIGCSSVVASGISGGGGGGTVFKGKGSGRGSPAGTLASRRGGAGSSGGAGGSGARVSSSYLNAMQGLGNAIAQHKRLAVLILGSEREEAYANQIEAIGAMLLLEGCVLSRTLKRLDLSGNPFAMDGDTPSAGAVPGSLAAIGGAAAGTRVGSASTPGMDTAAARGGGAYGMRSAPRTPVQLIAQLLRTSVTLTHLTLQSVCLTDGGAAHLFEAAGASRTLQHLNLSANGLSSHVADEAGRLLQQRTAVARGGALGCTLHSLVLAHNDLWDNGAAAAQAHRGSLGIGAAAAARPATCDGIGLHNRAQSTTAMTLTPTSSPSKFVDRTRALRDGTHGETDDASQSGYHSQQQQQQRDPSPGIVLLLALSHDQFITTLILDDCVMDDTALYTLCQSLMTNAMLKVLSMRHNNLSPDGVVQLGRSLCRHPCLERLLLSGNAIEDEGACALATALGQPDAPLVELDLVKTWLGDRGLMAIGVALQTNTSLRVLRVSDNHFTHNGGASFAALLESNSYVVQCELGATSVPHHILLRVERTTARNCTRAANADADALKAEVVRLHYQKYKLSEAHLELEALRENNTEVKRTIENFDLQTKQDHSDFLKRIRELEEHIENAKQQEARYTEQKAKLEADLTKAERAHEVDMTYMAERLSVEVGLREKAEAELQQRQRELTYWQEKGPEREAQKREQLAALKADQEAWSSQRKAYRDRTAELQQQVSTLEAAAASAGASRGMPKRRKKSTMV</sequence>
<gene>
    <name evidence="6" type="ORF">LDHU3_12.0990</name>
</gene>
<evidence type="ECO:0000256" key="4">
    <source>
        <dbReference type="SAM" id="Coils"/>
    </source>
</evidence>
<dbReference type="AlphaFoldDB" id="A0A6J8F9Z9"/>
<evidence type="ECO:0000256" key="2">
    <source>
        <dbReference type="ARBA" id="ARBA00022490"/>
    </source>
</evidence>
<dbReference type="InterPro" id="IPR052410">
    <property type="entry name" value="DRC5"/>
</dbReference>
<accession>A0A6J8F9Z9</accession>
<reference evidence="6" key="1">
    <citation type="submission" date="2020-06" db="EMBL/GenBank/DDBJ databases">
        <authorList>
            <person name="Camacho E."/>
            <person name="Gonzalez-de la Fuente S."/>
            <person name="Rastrojo A."/>
            <person name="Peiro-Pastor R."/>
            <person name="Solana JC."/>
            <person name="Tabera L."/>
            <person name="Gamarro F."/>
            <person name="Carrasco-Ramiro F."/>
            <person name="Requena JM."/>
            <person name="Aguado B."/>
        </authorList>
    </citation>
    <scope>NUCLEOTIDE SEQUENCE</scope>
</reference>
<dbReference type="VEuPathDB" id="TriTrypDB:LdBPK_120650.1"/>
<dbReference type="Pfam" id="PF13516">
    <property type="entry name" value="LRR_6"/>
    <property type="match status" value="4"/>
</dbReference>
<protein>
    <submittedName>
        <fullName evidence="6">Leucine_Rich_repeat/Leucine_rich_repeat_putative/ Pfam:PF13516/Pfam:PF13504</fullName>
    </submittedName>
</protein>
<proteinExistence type="predicted"/>
<dbReference type="Gene3D" id="3.80.10.10">
    <property type="entry name" value="Ribonuclease Inhibitor"/>
    <property type="match status" value="3"/>
</dbReference>
<feature type="coiled-coil region" evidence="4">
    <location>
        <begin position="673"/>
        <end position="785"/>
    </location>
</feature>
<dbReference type="InterPro" id="IPR001611">
    <property type="entry name" value="Leu-rich_rpt"/>
</dbReference>
<evidence type="ECO:0000313" key="7">
    <source>
        <dbReference type="Proteomes" id="UP000601710"/>
    </source>
</evidence>
<dbReference type="VEuPathDB" id="TriTrypDB:LDHU3_12.0990"/>
<dbReference type="SMART" id="SM00368">
    <property type="entry name" value="LRR_RI"/>
    <property type="match status" value="10"/>
</dbReference>
<comment type="subcellular location">
    <subcellularLocation>
        <location evidence="1">Cytoplasm</location>
        <location evidence="1">Cytoskeleton</location>
    </subcellularLocation>
</comment>
<dbReference type="PANTHER" id="PTHR24107">
    <property type="entry name" value="YNEIN REGULATORY COMPLEX SUBUNIT 5"/>
    <property type="match status" value="1"/>
</dbReference>
<feature type="region of interest" description="Disordered" evidence="5">
    <location>
        <begin position="132"/>
        <end position="160"/>
    </location>
</feature>
<feature type="region of interest" description="Disordered" evidence="5">
    <location>
        <begin position="829"/>
        <end position="851"/>
    </location>
</feature>
<keyword evidence="2" id="KW-0963">Cytoplasm</keyword>
<evidence type="ECO:0000256" key="5">
    <source>
        <dbReference type="SAM" id="MobiDB-lite"/>
    </source>
</evidence>
<feature type="compositionally biased region" description="Gly residues" evidence="5">
    <location>
        <begin position="150"/>
        <end position="160"/>
    </location>
</feature>
<evidence type="ECO:0000313" key="6">
    <source>
        <dbReference type="EMBL" id="CAC5428312.1"/>
    </source>
</evidence>
<evidence type="ECO:0000256" key="3">
    <source>
        <dbReference type="ARBA" id="ARBA00023212"/>
    </source>
</evidence>
<dbReference type="SUPFAM" id="SSF52047">
    <property type="entry name" value="RNI-like"/>
    <property type="match status" value="1"/>
</dbReference>
<keyword evidence="4" id="KW-0175">Coiled coil</keyword>
<name>A0A6J8F9Z9_LEIDO</name>
<evidence type="ECO:0000256" key="1">
    <source>
        <dbReference type="ARBA" id="ARBA00004245"/>
    </source>
</evidence>
<dbReference type="PANTHER" id="PTHR24107:SF2">
    <property type="entry name" value="NLR FAMILY CARD DOMAIN CONTAINING 3"/>
    <property type="match status" value="1"/>
</dbReference>
<feature type="compositionally biased region" description="Basic residues" evidence="5">
    <location>
        <begin position="841"/>
        <end position="851"/>
    </location>
</feature>
<feature type="region of interest" description="Disordered" evidence="5">
    <location>
        <begin position="440"/>
        <end position="462"/>
    </location>
</feature>
<dbReference type="GO" id="GO:0005856">
    <property type="term" value="C:cytoskeleton"/>
    <property type="evidence" value="ECO:0007669"/>
    <property type="project" value="UniProtKB-SubCell"/>
</dbReference>
<dbReference type="EMBL" id="LR812632">
    <property type="protein sequence ID" value="CAC5428312.1"/>
    <property type="molecule type" value="Genomic_DNA"/>
</dbReference>